<dbReference type="AlphaFoldDB" id="A0A4R3PRK4"/>
<dbReference type="Proteomes" id="UP001060123">
    <property type="component" value="Plasmid pWSM1592_2"/>
</dbReference>
<organism evidence="6 8">
    <name type="scientific">Rhizobium sullae</name>
    <name type="common">Rhizobium hedysari</name>
    <dbReference type="NCBI Taxonomy" id="50338"/>
    <lineage>
        <taxon>Bacteria</taxon>
        <taxon>Pseudomonadati</taxon>
        <taxon>Pseudomonadota</taxon>
        <taxon>Alphaproteobacteria</taxon>
        <taxon>Hyphomicrobiales</taxon>
        <taxon>Rhizobiaceae</taxon>
        <taxon>Rhizobium/Agrobacterium group</taxon>
        <taxon>Rhizobium</taxon>
    </lineage>
</organism>
<dbReference type="InterPro" id="IPR001647">
    <property type="entry name" value="HTH_TetR"/>
</dbReference>
<dbReference type="InterPro" id="IPR050109">
    <property type="entry name" value="HTH-type_TetR-like_transc_reg"/>
</dbReference>
<keyword evidence="3" id="KW-0804">Transcription</keyword>
<dbReference type="PROSITE" id="PS50977">
    <property type="entry name" value="HTH_TETR_2"/>
    <property type="match status" value="1"/>
</dbReference>
<dbReference type="GO" id="GO:0003700">
    <property type="term" value="F:DNA-binding transcription factor activity"/>
    <property type="evidence" value="ECO:0007669"/>
    <property type="project" value="TreeGrafter"/>
</dbReference>
<feature type="DNA-binding region" description="H-T-H motif" evidence="4">
    <location>
        <begin position="37"/>
        <end position="56"/>
    </location>
</feature>
<evidence type="ECO:0000256" key="1">
    <source>
        <dbReference type="ARBA" id="ARBA00023015"/>
    </source>
</evidence>
<dbReference type="PANTHER" id="PTHR30055">
    <property type="entry name" value="HTH-TYPE TRANSCRIPTIONAL REGULATOR RUTR"/>
    <property type="match status" value="1"/>
</dbReference>
<proteinExistence type="predicted"/>
<evidence type="ECO:0000313" key="8">
    <source>
        <dbReference type="Proteomes" id="UP000294576"/>
    </source>
</evidence>
<keyword evidence="9" id="KW-1185">Reference proteome</keyword>
<gene>
    <name evidence="6" type="ORF">EV132_13325</name>
    <name evidence="7" type="ORF">N2599_35920</name>
</gene>
<dbReference type="SUPFAM" id="SSF46689">
    <property type="entry name" value="Homeodomain-like"/>
    <property type="match status" value="1"/>
</dbReference>
<dbReference type="Gene3D" id="1.10.357.10">
    <property type="entry name" value="Tetracycline Repressor, domain 2"/>
    <property type="match status" value="1"/>
</dbReference>
<keyword evidence="1" id="KW-0805">Transcription regulation</keyword>
<sequence length="205" mass="23702">MPEEKKLTRAEQKTLRPLQILEAAFEEFVKNGYSAARVEDVADRVGVTKGTVYVYFETKEKLFEAMIQHISTPFKEVLETSVTLKGRSAERLQQFLELLYGQLVDNRKTRELLRFVIAEGARFPDLIDRHHREFIAPILKKIQEILDEGAAAKEFPQKPAEFADVIMAPALAMIIIRLIFDDRHTMDRRSFRDEHLRMVLKGLTG</sequence>
<evidence type="ECO:0000256" key="3">
    <source>
        <dbReference type="ARBA" id="ARBA00023163"/>
    </source>
</evidence>
<dbReference type="EMBL" id="SMBH01000033">
    <property type="protein sequence ID" value="TCU06082.1"/>
    <property type="molecule type" value="Genomic_DNA"/>
</dbReference>
<dbReference type="InterPro" id="IPR009057">
    <property type="entry name" value="Homeodomain-like_sf"/>
</dbReference>
<evidence type="ECO:0000259" key="5">
    <source>
        <dbReference type="PROSITE" id="PS50977"/>
    </source>
</evidence>
<dbReference type="Pfam" id="PF00440">
    <property type="entry name" value="TetR_N"/>
    <property type="match status" value="1"/>
</dbReference>
<accession>A0A4R3PRK4</accession>
<dbReference type="PANTHER" id="PTHR30055:SF223">
    <property type="entry name" value="HTH-TYPE TRANSCRIPTIONAL REGULATOR UIDR"/>
    <property type="match status" value="1"/>
</dbReference>
<dbReference type="FunFam" id="1.10.10.60:FF:000141">
    <property type="entry name" value="TetR family transcriptional regulator"/>
    <property type="match status" value="1"/>
</dbReference>
<feature type="domain" description="HTH tetR-type" evidence="5">
    <location>
        <begin position="14"/>
        <end position="74"/>
    </location>
</feature>
<name>A0A4R3PRK4_RHISU</name>
<evidence type="ECO:0000256" key="2">
    <source>
        <dbReference type="ARBA" id="ARBA00023125"/>
    </source>
</evidence>
<dbReference type="RefSeq" id="WP_027511245.1">
    <property type="nucleotide sequence ID" value="NZ_CP104145.1"/>
</dbReference>
<dbReference type="PRINTS" id="PR00455">
    <property type="entry name" value="HTHTETR"/>
</dbReference>
<reference evidence="7" key="2">
    <citation type="submission" date="2022-09" db="EMBL/GenBank/DDBJ databases">
        <title>Australian commercial rhizobial inoculants.</title>
        <authorList>
            <person name="Kohlmeier M.G."/>
            <person name="O'Hara G.W."/>
            <person name="Colombi E."/>
            <person name="Ramsay J.P."/>
            <person name="Terpolilli J."/>
        </authorList>
    </citation>
    <scope>NUCLEOTIDE SEQUENCE</scope>
    <source>
        <strain evidence="7">WSM1592</strain>
        <plasmid evidence="7">pWSM1592_2</plasmid>
    </source>
</reference>
<dbReference type="GO" id="GO:0000976">
    <property type="term" value="F:transcription cis-regulatory region binding"/>
    <property type="evidence" value="ECO:0007669"/>
    <property type="project" value="TreeGrafter"/>
</dbReference>
<evidence type="ECO:0000313" key="7">
    <source>
        <dbReference type="EMBL" id="UWU19188.1"/>
    </source>
</evidence>
<protein>
    <submittedName>
        <fullName evidence="6">TetR family transcriptional regulator</fullName>
    </submittedName>
    <submittedName>
        <fullName evidence="7">TetR/AcrR family transcriptional regulator</fullName>
    </submittedName>
</protein>
<dbReference type="SUPFAM" id="SSF48498">
    <property type="entry name" value="Tetracyclin repressor-like, C-terminal domain"/>
    <property type="match status" value="1"/>
</dbReference>
<evidence type="ECO:0000313" key="9">
    <source>
        <dbReference type="Proteomes" id="UP001060123"/>
    </source>
</evidence>
<keyword evidence="7" id="KW-0614">Plasmid</keyword>
<reference evidence="6 8" key="1">
    <citation type="submission" date="2019-03" db="EMBL/GenBank/DDBJ databases">
        <title>Genomic Encyclopedia of Type Strains, Phase IV (KMG-V): Genome sequencing to study the core and pangenomes of soil and plant-associated prokaryotes.</title>
        <authorList>
            <person name="Whitman W."/>
        </authorList>
    </citation>
    <scope>NUCLEOTIDE SEQUENCE [LARGE SCALE GENOMIC DNA]</scope>
    <source>
        <strain evidence="6 8">Hc14</strain>
    </source>
</reference>
<evidence type="ECO:0000256" key="4">
    <source>
        <dbReference type="PROSITE-ProRule" id="PRU00335"/>
    </source>
</evidence>
<geneLocation type="plasmid" evidence="7 9">
    <name>pWSM1592_2</name>
</geneLocation>
<dbReference type="InterPro" id="IPR036271">
    <property type="entry name" value="Tet_transcr_reg_TetR-rel_C_sf"/>
</dbReference>
<dbReference type="EMBL" id="CP104145">
    <property type="protein sequence ID" value="UWU19188.1"/>
    <property type="molecule type" value="Genomic_DNA"/>
</dbReference>
<keyword evidence="2 4" id="KW-0238">DNA-binding</keyword>
<dbReference type="Proteomes" id="UP000294576">
    <property type="component" value="Unassembled WGS sequence"/>
</dbReference>
<evidence type="ECO:0000313" key="6">
    <source>
        <dbReference type="EMBL" id="TCU06082.1"/>
    </source>
</evidence>